<reference evidence="2" key="2">
    <citation type="submission" date="2022-04" db="EMBL/GenBank/DDBJ databases">
        <authorList>
            <person name="Komine T."/>
            <person name="Fukano H."/>
            <person name="Wada S."/>
        </authorList>
    </citation>
    <scope>NUCLEOTIDE SEQUENCE</scope>
    <source>
        <strain evidence="2">NJB18185</strain>
    </source>
</reference>
<dbReference type="AlphaFoldDB" id="A0AA37PR29"/>
<dbReference type="EMBL" id="BQYH01000065">
    <property type="protein sequence ID" value="GKU74951.1"/>
    <property type="molecule type" value="Genomic_DNA"/>
</dbReference>
<feature type="region of interest" description="Disordered" evidence="1">
    <location>
        <begin position="53"/>
        <end position="75"/>
    </location>
</feature>
<evidence type="ECO:0000256" key="1">
    <source>
        <dbReference type="SAM" id="MobiDB-lite"/>
    </source>
</evidence>
<reference evidence="2" key="1">
    <citation type="journal article" date="2022" name="Microbiol. Resour. Announc.">
        <title>Draft Genome Sequences of Eight Mycobacterium montefiorense Strains Isolated from Salamanders in Captivity.</title>
        <authorList>
            <person name="Komine T."/>
            <person name="Ihara H."/>
            <person name="Fukano H."/>
            <person name="Hoshino Y."/>
            <person name="Kurata O."/>
            <person name="Wada S."/>
        </authorList>
    </citation>
    <scope>NUCLEOTIDE SEQUENCE</scope>
    <source>
        <strain evidence="2">NJB18185</strain>
    </source>
</reference>
<gene>
    <name evidence="2" type="ORF">NJB18185_47220</name>
</gene>
<evidence type="ECO:0000313" key="2">
    <source>
        <dbReference type="EMBL" id="GKU74951.1"/>
    </source>
</evidence>
<sequence>MSARFRDLVDHVVGDLRVGAVAAHRTAEIVDNHRGTAARQVQRVEAAESAAGAGNHSYLAGEVNHDVLPTDPTAV</sequence>
<protein>
    <submittedName>
        <fullName evidence="2">Uncharacterized protein</fullName>
    </submittedName>
</protein>
<comment type="caution">
    <text evidence="2">The sequence shown here is derived from an EMBL/GenBank/DDBJ whole genome shotgun (WGS) entry which is preliminary data.</text>
</comment>
<dbReference type="Proteomes" id="UP001139505">
    <property type="component" value="Unassembled WGS sequence"/>
</dbReference>
<proteinExistence type="predicted"/>
<organism evidence="2 3">
    <name type="scientific">Mycobacterium montefiorense</name>
    <dbReference type="NCBI Taxonomy" id="154654"/>
    <lineage>
        <taxon>Bacteria</taxon>
        <taxon>Bacillati</taxon>
        <taxon>Actinomycetota</taxon>
        <taxon>Actinomycetes</taxon>
        <taxon>Mycobacteriales</taxon>
        <taxon>Mycobacteriaceae</taxon>
        <taxon>Mycobacterium</taxon>
        <taxon>Mycobacterium simiae complex</taxon>
    </lineage>
</organism>
<accession>A0AA37PR29</accession>
<evidence type="ECO:0000313" key="3">
    <source>
        <dbReference type="Proteomes" id="UP001139505"/>
    </source>
</evidence>
<name>A0AA37PR29_9MYCO</name>